<dbReference type="SUPFAM" id="SSF159941">
    <property type="entry name" value="MM3350-like"/>
    <property type="match status" value="1"/>
</dbReference>
<reference evidence="2 3" key="1">
    <citation type="submission" date="2019-08" db="EMBL/GenBank/DDBJ databases">
        <title>Bacillus genomes from the desert of Cuatro Cienegas, Coahuila.</title>
        <authorList>
            <person name="Olmedo-Alvarez G."/>
        </authorList>
    </citation>
    <scope>NUCLEOTIDE SEQUENCE [LARGE SCALE GENOMIC DNA]</scope>
    <source>
        <strain evidence="2 3">CH34_1T</strain>
    </source>
</reference>
<dbReference type="InterPro" id="IPR012912">
    <property type="entry name" value="Plasmid_pRiA4b_Orf3-like"/>
</dbReference>
<dbReference type="Gene3D" id="3.10.290.30">
    <property type="entry name" value="MM3350-like"/>
    <property type="match status" value="1"/>
</dbReference>
<comment type="caution">
    <text evidence="2">The sequence shown here is derived from an EMBL/GenBank/DDBJ whole genome shotgun (WGS) entry which is preliminary data.</text>
</comment>
<accession>A0A5D4NWC9</accession>
<dbReference type="AlphaFoldDB" id="A0A5D4NWC9"/>
<dbReference type="EMBL" id="VTEI01000003">
    <property type="protein sequence ID" value="TYS17784.1"/>
    <property type="molecule type" value="Genomic_DNA"/>
</dbReference>
<dbReference type="PANTHER" id="PTHR41878:SF1">
    <property type="entry name" value="TNPR PROTEIN"/>
    <property type="match status" value="1"/>
</dbReference>
<organism evidence="2 3">
    <name type="scientific">Rossellomorea vietnamensis</name>
    <dbReference type="NCBI Taxonomy" id="218284"/>
    <lineage>
        <taxon>Bacteria</taxon>
        <taxon>Bacillati</taxon>
        <taxon>Bacillota</taxon>
        <taxon>Bacilli</taxon>
        <taxon>Bacillales</taxon>
        <taxon>Bacillaceae</taxon>
        <taxon>Rossellomorea</taxon>
    </lineage>
</organism>
<gene>
    <name evidence="2" type="ORF">FZC78_07975</name>
</gene>
<evidence type="ECO:0000259" key="1">
    <source>
        <dbReference type="Pfam" id="PF07929"/>
    </source>
</evidence>
<evidence type="ECO:0000313" key="3">
    <source>
        <dbReference type="Proteomes" id="UP000322267"/>
    </source>
</evidence>
<proteinExistence type="predicted"/>
<evidence type="ECO:0000313" key="2">
    <source>
        <dbReference type="EMBL" id="TYS17784.1"/>
    </source>
</evidence>
<name>A0A5D4NWC9_9BACI</name>
<dbReference type="OrthoDB" id="9801392at2"/>
<dbReference type="InterPro" id="IPR024047">
    <property type="entry name" value="MM3350-like_sf"/>
</dbReference>
<dbReference type="PANTHER" id="PTHR41878">
    <property type="entry name" value="LEXA REPRESSOR-RELATED"/>
    <property type="match status" value="1"/>
</dbReference>
<sequence>MDLKHILNEVAERIKKSDEFKQLDKEEQQRFGQVVNQDFLSLKSGGDVPAVDYSAQTNGQALQLKVSLKGARPPIWRRLLVSDTLTLHQLHEVIQAAMGWTNYHLYDFQYGDIYFEEMEEEVEQGSSNFRKIHDSNEALIGNVLVKEGQKLEYTYDFSNNWEHTILLEKKEDKEAAEPLCLKGRRANPPEAVGGVQNYNHALKLLDDPAAHGEKVEFYRDLFAGQDPGHFDLGETNEELRMSLDSKQFPL</sequence>
<dbReference type="Proteomes" id="UP000322267">
    <property type="component" value="Unassembled WGS sequence"/>
</dbReference>
<feature type="domain" description="Plasmid pRiA4b Orf3-like" evidence="1">
    <location>
        <begin position="60"/>
        <end position="232"/>
    </location>
</feature>
<dbReference type="Pfam" id="PF07929">
    <property type="entry name" value="PRiA4_ORF3"/>
    <property type="match status" value="1"/>
</dbReference>
<dbReference type="RefSeq" id="WP_148939147.1">
    <property type="nucleotide sequence ID" value="NZ_VTEI01000003.1"/>
</dbReference>
<protein>
    <submittedName>
        <fullName evidence="2">Plasmid pRiA4b ORF-3 family protein</fullName>
    </submittedName>
</protein>